<evidence type="ECO:0000256" key="1">
    <source>
        <dbReference type="SAM" id="MobiDB-lite"/>
    </source>
</evidence>
<dbReference type="KEGG" id="tps:THAPSDRAFT_4047"/>
<dbReference type="GeneID" id="7443849"/>
<sequence length="1027" mass="108282">MYIFGEEADASAGYGRFFAIADKTMHMITGAGTGDATSIQGGRNGIAPDALENVAMVHTGEKGHVALMFSPDYGEKKLRMYIGKKGFKTDGTSCGACTTEKDFLARNGLVLIVLHLMPISLLAFGSWFYLQASLPTGGGTQTGSFGTNSASAVTGTKLEDIDASPNHPTKVVLAEQLSGVYELDFTLAFSNGVFSAATSSFTISKLPLSISSPDNVEWCADDSIFVCSDNNEGAIHRRSSSGVVTKIAATKGTGESSGIYDISELLDLDPASVLLVNSMTCPTSMSVIVNPLTKTDTSGPTSHPTNAEGQPSKTPTKKPTASPVTSCGNGICELNEYSDVCQADCGSQTLTTNTVDGSGAPGAMFQVKAVRRDIKVTSLSFFSGSVNTDLVEVYTRPGEYIDHELSQDGWELVFSGNVGMLGRNALTTIGTLDTAVQIPLDGIQSFFITVANNNVMYQKGTSEGSMFATDGTLQFYQGIGLTSKFTGTSSNLFRPRVFRGVIGYDIMSLGTTSPITPSPSRKPSYPPTTAQPSKQPSVAPSTFPPTTKQPTGAPSTLQPTTKSPTKSPVTPAPTSQPTTKSPTNTPVTPLPTSYPSNLPTPLPTTSCGDNVCEASENDTSCPSDCGNLALTTNVAGDRGAQGTMFSVEATRDVVVTSFDLYSGSSATAQVQVYTRAGSYKGYELIEDGWTLVFDKGVQQFGRSTLSGIGPLTSEVAITAGSVQSFYIYNANTVMYTLGTTEGNRKAFDESLAFYEGVGITNKFSGNTADLYIPRVFSGVIRYRATSFTPPPSSMPNTVAPSTKSPSPAPITPAPVTPSPTTKQPTSKPVTPAPSTKQPTFKPTAPTCPNTICEPFETATTCSVDCLNVALTTAALGTSGAASAMFYVRAKRDVTITSLDFFGSTAKTALVQIYTRSGKYNGYEVKRDGWEVIFDKSVVQGKKTLTSLGALSQPVYIPAGSYQSFVVYTPNVLMYKPGTAEGSLSSQDMSLEFYEGIGLKDLFSGSYAVGVNVFSPRVFSGVVRYSAV</sequence>
<feature type="compositionally biased region" description="Pro residues" evidence="1">
    <location>
        <begin position="806"/>
        <end position="817"/>
    </location>
</feature>
<dbReference type="RefSeq" id="XP_002289116.1">
    <property type="nucleotide sequence ID" value="XM_002289080.1"/>
</dbReference>
<dbReference type="PaxDb" id="35128-Thaps4047"/>
<feature type="region of interest" description="Disordered" evidence="1">
    <location>
        <begin position="291"/>
        <end position="325"/>
    </location>
</feature>
<dbReference type="AlphaFoldDB" id="B8BWP9"/>
<accession>B8BWP9</accession>
<feature type="compositionally biased region" description="Polar residues" evidence="1">
    <location>
        <begin position="794"/>
        <end position="805"/>
    </location>
</feature>
<dbReference type="InParanoid" id="B8BWP9"/>
<reference evidence="3 4" key="2">
    <citation type="journal article" date="2008" name="Nature">
        <title>The Phaeodactylum genome reveals the evolutionary history of diatom genomes.</title>
        <authorList>
            <person name="Bowler C."/>
            <person name="Allen A.E."/>
            <person name="Badger J.H."/>
            <person name="Grimwood J."/>
            <person name="Jabbari K."/>
            <person name="Kuo A."/>
            <person name="Maheswari U."/>
            <person name="Martens C."/>
            <person name="Maumus F."/>
            <person name="Otillar R.P."/>
            <person name="Rayko E."/>
            <person name="Salamov A."/>
            <person name="Vandepoele K."/>
            <person name="Beszteri B."/>
            <person name="Gruber A."/>
            <person name="Heijde M."/>
            <person name="Katinka M."/>
            <person name="Mock T."/>
            <person name="Valentin K."/>
            <person name="Verret F."/>
            <person name="Berges J.A."/>
            <person name="Brownlee C."/>
            <person name="Cadoret J.P."/>
            <person name="Chiovitti A."/>
            <person name="Choi C.J."/>
            <person name="Coesel S."/>
            <person name="De Martino A."/>
            <person name="Detter J.C."/>
            <person name="Durkin C."/>
            <person name="Falciatore A."/>
            <person name="Fournet J."/>
            <person name="Haruta M."/>
            <person name="Huysman M.J."/>
            <person name="Jenkins B.D."/>
            <person name="Jiroutova K."/>
            <person name="Jorgensen R.E."/>
            <person name="Joubert Y."/>
            <person name="Kaplan A."/>
            <person name="Kroger N."/>
            <person name="Kroth P.G."/>
            <person name="La Roche J."/>
            <person name="Lindquist E."/>
            <person name="Lommer M."/>
            <person name="Martin-Jezequel V."/>
            <person name="Lopez P.J."/>
            <person name="Lucas S."/>
            <person name="Mangogna M."/>
            <person name="McGinnis K."/>
            <person name="Medlin L.K."/>
            <person name="Montsant A."/>
            <person name="Oudot-Le Secq M.P."/>
            <person name="Napoli C."/>
            <person name="Obornik M."/>
            <person name="Parker M.S."/>
            <person name="Petit J.L."/>
            <person name="Porcel B.M."/>
            <person name="Poulsen N."/>
            <person name="Robison M."/>
            <person name="Rychlewski L."/>
            <person name="Rynearson T.A."/>
            <person name="Schmutz J."/>
            <person name="Shapiro H."/>
            <person name="Siaut M."/>
            <person name="Stanley M."/>
            <person name="Sussman M.R."/>
            <person name="Taylor A.R."/>
            <person name="Vardi A."/>
            <person name="von Dassow P."/>
            <person name="Vyverman W."/>
            <person name="Willis A."/>
            <person name="Wyrwicz L.S."/>
            <person name="Rokhsar D.S."/>
            <person name="Weissenbach J."/>
            <person name="Armbrust E.V."/>
            <person name="Green B.R."/>
            <person name="Van de Peer Y."/>
            <person name="Grigoriev I.V."/>
        </authorList>
    </citation>
    <scope>NUCLEOTIDE SEQUENCE [LARGE SCALE GENOMIC DNA]</scope>
    <source>
        <strain evidence="3 4">CCMP1335</strain>
    </source>
</reference>
<feature type="transmembrane region" description="Helical" evidence="2">
    <location>
        <begin position="109"/>
        <end position="130"/>
    </location>
</feature>
<keyword evidence="2" id="KW-0472">Membrane</keyword>
<dbReference type="Proteomes" id="UP000001449">
    <property type="component" value="Chromosome 3"/>
</dbReference>
<feature type="region of interest" description="Disordered" evidence="1">
    <location>
        <begin position="790"/>
        <end position="843"/>
    </location>
</feature>
<feature type="compositionally biased region" description="Polar residues" evidence="1">
    <location>
        <begin position="509"/>
        <end position="553"/>
    </location>
</feature>
<organism evidence="3 4">
    <name type="scientific">Thalassiosira pseudonana</name>
    <name type="common">Marine diatom</name>
    <name type="synonym">Cyclotella nana</name>
    <dbReference type="NCBI Taxonomy" id="35128"/>
    <lineage>
        <taxon>Eukaryota</taxon>
        <taxon>Sar</taxon>
        <taxon>Stramenopiles</taxon>
        <taxon>Ochrophyta</taxon>
        <taxon>Bacillariophyta</taxon>
        <taxon>Coscinodiscophyceae</taxon>
        <taxon>Thalassiosirophycidae</taxon>
        <taxon>Thalassiosirales</taxon>
        <taxon>Thalassiosiraceae</taxon>
        <taxon>Thalassiosira</taxon>
    </lineage>
</organism>
<feature type="compositionally biased region" description="Polar residues" evidence="1">
    <location>
        <begin position="576"/>
        <end position="587"/>
    </location>
</feature>
<keyword evidence="4" id="KW-1185">Reference proteome</keyword>
<protein>
    <submittedName>
        <fullName evidence="3">Uncharacterized protein</fullName>
    </submittedName>
</protein>
<dbReference type="PANTHER" id="PTHR33683">
    <property type="entry name" value="1, PUTATIVE-RELATED"/>
    <property type="match status" value="1"/>
</dbReference>
<dbReference type="HOGENOM" id="CLU_295037_0_0_1"/>
<proteinExistence type="predicted"/>
<keyword evidence="2" id="KW-0812">Transmembrane</keyword>
<keyword evidence="2" id="KW-1133">Transmembrane helix</keyword>
<reference evidence="3 4" key="1">
    <citation type="journal article" date="2004" name="Science">
        <title>The genome of the diatom Thalassiosira pseudonana: ecology, evolution, and metabolism.</title>
        <authorList>
            <person name="Armbrust E.V."/>
            <person name="Berges J.A."/>
            <person name="Bowler C."/>
            <person name="Green B.R."/>
            <person name="Martinez D."/>
            <person name="Putnam N.H."/>
            <person name="Zhou S."/>
            <person name="Allen A.E."/>
            <person name="Apt K.E."/>
            <person name="Bechner M."/>
            <person name="Brzezinski M.A."/>
            <person name="Chaal B.K."/>
            <person name="Chiovitti A."/>
            <person name="Davis A.K."/>
            <person name="Demarest M.S."/>
            <person name="Detter J.C."/>
            <person name="Glavina T."/>
            <person name="Goodstein D."/>
            <person name="Hadi M.Z."/>
            <person name="Hellsten U."/>
            <person name="Hildebrand M."/>
            <person name="Jenkins B.D."/>
            <person name="Jurka J."/>
            <person name="Kapitonov V.V."/>
            <person name="Kroger N."/>
            <person name="Lau W.W."/>
            <person name="Lane T.W."/>
            <person name="Larimer F.W."/>
            <person name="Lippmeier J.C."/>
            <person name="Lucas S."/>
            <person name="Medina M."/>
            <person name="Montsant A."/>
            <person name="Obornik M."/>
            <person name="Parker M.S."/>
            <person name="Palenik B."/>
            <person name="Pazour G.J."/>
            <person name="Richardson P.M."/>
            <person name="Rynearson T.A."/>
            <person name="Saito M.A."/>
            <person name="Schwartz D.C."/>
            <person name="Thamatrakoln K."/>
            <person name="Valentin K."/>
            <person name="Vardi A."/>
            <person name="Wilkerson F.P."/>
            <person name="Rokhsar D.S."/>
        </authorList>
    </citation>
    <scope>NUCLEOTIDE SEQUENCE [LARGE SCALE GENOMIC DNA]</scope>
    <source>
        <strain evidence="3 4">CCMP1335</strain>
    </source>
</reference>
<gene>
    <name evidence="3" type="ORF">THAPSDRAFT_4047</name>
</gene>
<dbReference type="PRINTS" id="PR01217">
    <property type="entry name" value="PRICHEXTENSN"/>
</dbReference>
<dbReference type="eggNOG" id="ENOG502SEUM">
    <property type="taxonomic scope" value="Eukaryota"/>
</dbReference>
<feature type="compositionally biased region" description="Low complexity" evidence="1">
    <location>
        <begin position="818"/>
        <end position="829"/>
    </location>
</feature>
<evidence type="ECO:0000313" key="3">
    <source>
        <dbReference type="EMBL" id="EED94552.1"/>
    </source>
</evidence>
<name>B8BWP9_THAPS</name>
<evidence type="ECO:0000256" key="2">
    <source>
        <dbReference type="SAM" id="Phobius"/>
    </source>
</evidence>
<feature type="compositionally biased region" description="Low complexity" evidence="1">
    <location>
        <begin position="590"/>
        <end position="601"/>
    </location>
</feature>
<dbReference type="PANTHER" id="PTHR33683:SF46">
    <property type="entry name" value="SUSHI DOMAIN-CONTAINING PROTEIN"/>
    <property type="match status" value="1"/>
</dbReference>
<feature type="compositionally biased region" description="Low complexity" evidence="1">
    <location>
        <begin position="554"/>
        <end position="575"/>
    </location>
</feature>
<evidence type="ECO:0000313" key="4">
    <source>
        <dbReference type="Proteomes" id="UP000001449"/>
    </source>
</evidence>
<dbReference type="EMBL" id="CM000640">
    <property type="protein sequence ID" value="EED94552.1"/>
    <property type="molecule type" value="Genomic_DNA"/>
</dbReference>
<feature type="region of interest" description="Disordered" evidence="1">
    <location>
        <begin position="509"/>
        <end position="601"/>
    </location>
</feature>